<evidence type="ECO:0000313" key="3">
    <source>
        <dbReference type="EMBL" id="TPW26509.1"/>
    </source>
</evidence>
<evidence type="ECO:0000256" key="1">
    <source>
        <dbReference type="SAM" id="MobiDB-lite"/>
    </source>
</evidence>
<dbReference type="Proteomes" id="UP000320314">
    <property type="component" value="Unassembled WGS sequence"/>
</dbReference>
<evidence type="ECO:0000259" key="2">
    <source>
        <dbReference type="Pfam" id="PF11160"/>
    </source>
</evidence>
<sequence>MAKKQEFTQGDKVSWDTSQGKTHGKVVKMITEDTEIKSNTIKASKDNPKYIVESEKTGNQAAHKPDELEKR</sequence>
<keyword evidence="4" id="KW-1185">Reference proteome</keyword>
<proteinExistence type="predicted"/>
<dbReference type="AlphaFoldDB" id="A0A506U1Q9"/>
<dbReference type="RefSeq" id="WP_141167766.1">
    <property type="nucleotide sequence ID" value="NZ_VHLH01000029.1"/>
</dbReference>
<feature type="domain" description="Hypervirulence associated protein TUDOR" evidence="2">
    <location>
        <begin position="10"/>
        <end position="68"/>
    </location>
</feature>
<reference evidence="3 4" key="1">
    <citation type="submission" date="2019-06" db="EMBL/GenBank/DDBJ databases">
        <authorList>
            <person name="Li M."/>
        </authorList>
    </citation>
    <scope>NUCLEOTIDE SEQUENCE [LARGE SCALE GENOMIC DNA]</scope>
    <source>
        <strain evidence="3 4">BGMRC6574</strain>
    </source>
</reference>
<protein>
    <submittedName>
        <fullName evidence="3">DUF2945 domain-containing protein</fullName>
    </submittedName>
</protein>
<gene>
    <name evidence="3" type="ORF">FJU11_14350</name>
</gene>
<name>A0A506U1Q9_9HYPH</name>
<organism evidence="3 4">
    <name type="scientific">Pararhizobium mangrovi</name>
    <dbReference type="NCBI Taxonomy" id="2590452"/>
    <lineage>
        <taxon>Bacteria</taxon>
        <taxon>Pseudomonadati</taxon>
        <taxon>Pseudomonadota</taxon>
        <taxon>Alphaproteobacteria</taxon>
        <taxon>Hyphomicrobiales</taxon>
        <taxon>Rhizobiaceae</taxon>
        <taxon>Rhizobium/Agrobacterium group</taxon>
        <taxon>Pararhizobium</taxon>
    </lineage>
</organism>
<dbReference type="InterPro" id="IPR021331">
    <property type="entry name" value="Hva1_TUDOR"/>
</dbReference>
<feature type="region of interest" description="Disordered" evidence="1">
    <location>
        <begin position="39"/>
        <end position="71"/>
    </location>
</feature>
<comment type="caution">
    <text evidence="3">The sequence shown here is derived from an EMBL/GenBank/DDBJ whole genome shotgun (WGS) entry which is preliminary data.</text>
</comment>
<feature type="region of interest" description="Disordered" evidence="1">
    <location>
        <begin position="1"/>
        <end position="22"/>
    </location>
</feature>
<feature type="compositionally biased region" description="Basic and acidic residues" evidence="1">
    <location>
        <begin position="43"/>
        <end position="56"/>
    </location>
</feature>
<dbReference type="OrthoDB" id="71751at2"/>
<dbReference type="EMBL" id="VHLH01000029">
    <property type="protein sequence ID" value="TPW26509.1"/>
    <property type="molecule type" value="Genomic_DNA"/>
</dbReference>
<dbReference type="Gene3D" id="2.30.30.1060">
    <property type="match status" value="1"/>
</dbReference>
<evidence type="ECO:0000313" key="4">
    <source>
        <dbReference type="Proteomes" id="UP000320314"/>
    </source>
</evidence>
<dbReference type="Pfam" id="PF11160">
    <property type="entry name" value="Hva1_TUDOR"/>
    <property type="match status" value="1"/>
</dbReference>
<accession>A0A506U1Q9</accession>